<comment type="caution">
    <text evidence="10">The sequence shown here is derived from an EMBL/GenBank/DDBJ whole genome shotgun (WGS) entry which is preliminary data.</text>
</comment>
<evidence type="ECO:0000256" key="5">
    <source>
        <dbReference type="ARBA" id="ARBA00022741"/>
    </source>
</evidence>
<evidence type="ECO:0000313" key="11">
    <source>
        <dbReference type="Proteomes" id="UP000451860"/>
    </source>
</evidence>
<name>A0A7J5UUH1_9MICO</name>
<evidence type="ECO:0000256" key="1">
    <source>
        <dbReference type="ARBA" id="ARBA00022448"/>
    </source>
</evidence>
<protein>
    <submittedName>
        <fullName evidence="10">ATP-binding cassette domain-containing protein</fullName>
    </submittedName>
</protein>
<dbReference type="InterPro" id="IPR017871">
    <property type="entry name" value="ABC_transporter-like_CS"/>
</dbReference>
<evidence type="ECO:0000313" key="10">
    <source>
        <dbReference type="EMBL" id="KAE8765941.1"/>
    </source>
</evidence>
<dbReference type="SUPFAM" id="SSF52540">
    <property type="entry name" value="P-loop containing nucleoside triphosphate hydrolases"/>
    <property type="match status" value="2"/>
</dbReference>
<evidence type="ECO:0000256" key="8">
    <source>
        <dbReference type="ARBA" id="ARBA00023136"/>
    </source>
</evidence>
<dbReference type="GO" id="GO:0005524">
    <property type="term" value="F:ATP binding"/>
    <property type="evidence" value="ECO:0007669"/>
    <property type="project" value="UniProtKB-KW"/>
</dbReference>
<keyword evidence="3" id="KW-0762">Sugar transport</keyword>
<dbReference type="PROSITE" id="PS50893">
    <property type="entry name" value="ABC_TRANSPORTER_2"/>
    <property type="match status" value="2"/>
</dbReference>
<dbReference type="InterPro" id="IPR050107">
    <property type="entry name" value="ABC_carbohydrate_import_ATPase"/>
</dbReference>
<feature type="domain" description="ABC transporter" evidence="9">
    <location>
        <begin position="256"/>
        <end position="503"/>
    </location>
</feature>
<accession>A0A7J5UUH1</accession>
<keyword evidence="11" id="KW-1185">Reference proteome</keyword>
<keyword evidence="2" id="KW-1003">Cell membrane</keyword>
<dbReference type="Pfam" id="PF00005">
    <property type="entry name" value="ABC_tran"/>
    <property type="match status" value="2"/>
</dbReference>
<evidence type="ECO:0000256" key="3">
    <source>
        <dbReference type="ARBA" id="ARBA00022597"/>
    </source>
</evidence>
<dbReference type="AlphaFoldDB" id="A0A7J5UUH1"/>
<dbReference type="EMBL" id="WHJE01000003">
    <property type="protein sequence ID" value="KAE8765941.1"/>
    <property type="molecule type" value="Genomic_DNA"/>
</dbReference>
<dbReference type="GO" id="GO:0016887">
    <property type="term" value="F:ATP hydrolysis activity"/>
    <property type="evidence" value="ECO:0007669"/>
    <property type="project" value="InterPro"/>
</dbReference>
<dbReference type="InterPro" id="IPR003439">
    <property type="entry name" value="ABC_transporter-like_ATP-bd"/>
</dbReference>
<evidence type="ECO:0000256" key="4">
    <source>
        <dbReference type="ARBA" id="ARBA00022737"/>
    </source>
</evidence>
<keyword evidence="7" id="KW-1278">Translocase</keyword>
<evidence type="ECO:0000256" key="6">
    <source>
        <dbReference type="ARBA" id="ARBA00022840"/>
    </source>
</evidence>
<feature type="domain" description="ABC transporter" evidence="9">
    <location>
        <begin position="15"/>
        <end position="251"/>
    </location>
</feature>
<dbReference type="PROSITE" id="PS00211">
    <property type="entry name" value="ABC_TRANSPORTER_1"/>
    <property type="match status" value="1"/>
</dbReference>
<dbReference type="CDD" id="cd03215">
    <property type="entry name" value="ABC_Carb_Monos_II"/>
    <property type="match status" value="1"/>
</dbReference>
<dbReference type="InterPro" id="IPR027417">
    <property type="entry name" value="P-loop_NTPase"/>
</dbReference>
<dbReference type="InterPro" id="IPR003593">
    <property type="entry name" value="AAA+_ATPase"/>
</dbReference>
<keyword evidence="5" id="KW-0547">Nucleotide-binding</keyword>
<sequence>MNGPTTVRDERKPLLVADGISKQYGGVTALAGVTLRLHAGEVHCLAGENGSGKSTLIKIISGVEVPTTGTITVDGVARTSHTPRDAMAEGLDVIFQDLALFPNLTVAENIGITSVLAGRRGIVRHGSMRSQAKRIIAEIGVHLDVDAFVEDLTIADRQLTAICRSLAKRARVIFMDEPTTALTQREVATLLKVVENLRQSGVAVVFVSHKLDEVLAISQTITVLRNGAVVAEGDAADFTAASISRAMTGRDLGELAPTETVHASAAPALEVRGLSLAGAFDQIDFAVQPGEILGLTGLLGSGRTEIAEAIMGLDPADRGTVAVGGTERRVRSIDDALALGLGYVPGDRLSQGVFIERSIADNILVATITEQTSGLGFLDGRRMDRHVQDSIAGLAIKTASPHAPVSSLSGGNQQRVVLARWLARNPKVLILNSPTVGVDVGSKEGILELLQARAAEGMAVLVISDDATELAAVCHRIIVVHRGRLAHELAGDEITVPNIVRELAA</sequence>
<dbReference type="OrthoDB" id="39350at2"/>
<dbReference type="Proteomes" id="UP000451860">
    <property type="component" value="Unassembled WGS sequence"/>
</dbReference>
<dbReference type="RefSeq" id="WP_152202388.1">
    <property type="nucleotide sequence ID" value="NZ_VUKF01000013.1"/>
</dbReference>
<keyword evidence="6 10" id="KW-0067">ATP-binding</keyword>
<evidence type="ECO:0000256" key="7">
    <source>
        <dbReference type="ARBA" id="ARBA00022967"/>
    </source>
</evidence>
<keyword evidence="4" id="KW-0677">Repeat</keyword>
<dbReference type="PANTHER" id="PTHR43790:SF1">
    <property type="entry name" value="XYLOSE IMPORT ATP-BINDING PROTEIN XYLG"/>
    <property type="match status" value="1"/>
</dbReference>
<keyword evidence="1" id="KW-0813">Transport</keyword>
<dbReference type="CDD" id="cd03216">
    <property type="entry name" value="ABC_Carb_Monos_I"/>
    <property type="match status" value="1"/>
</dbReference>
<dbReference type="SMART" id="SM00382">
    <property type="entry name" value="AAA"/>
    <property type="match status" value="2"/>
</dbReference>
<evidence type="ECO:0000259" key="9">
    <source>
        <dbReference type="PROSITE" id="PS50893"/>
    </source>
</evidence>
<dbReference type="PANTHER" id="PTHR43790">
    <property type="entry name" value="CARBOHYDRATE TRANSPORT ATP-BINDING PROTEIN MG119-RELATED"/>
    <property type="match status" value="1"/>
</dbReference>
<proteinExistence type="predicted"/>
<reference evidence="10 11" key="1">
    <citation type="submission" date="2019-10" db="EMBL/GenBank/DDBJ databases">
        <title>Georgenia wutianyii sp. nov. and Georgenia yuyongxinii sp. nov. isolated from plateau pika (Ochotona curzoniae) in the Qinghai-Tibet plateau of China.</title>
        <authorList>
            <person name="Tian Z."/>
        </authorList>
    </citation>
    <scope>NUCLEOTIDE SEQUENCE [LARGE SCALE GENOMIC DNA]</scope>
    <source>
        <strain evidence="10 11">DSM 21501</strain>
    </source>
</reference>
<organism evidence="10 11">
    <name type="scientific">Georgenia thermotolerans</name>
    <dbReference type="NCBI Taxonomy" id="527326"/>
    <lineage>
        <taxon>Bacteria</taxon>
        <taxon>Bacillati</taxon>
        <taxon>Actinomycetota</taxon>
        <taxon>Actinomycetes</taxon>
        <taxon>Micrococcales</taxon>
        <taxon>Bogoriellaceae</taxon>
        <taxon>Georgenia</taxon>
    </lineage>
</organism>
<evidence type="ECO:0000256" key="2">
    <source>
        <dbReference type="ARBA" id="ARBA00022475"/>
    </source>
</evidence>
<keyword evidence="8" id="KW-0472">Membrane</keyword>
<dbReference type="Gene3D" id="3.40.50.300">
    <property type="entry name" value="P-loop containing nucleotide triphosphate hydrolases"/>
    <property type="match status" value="2"/>
</dbReference>
<gene>
    <name evidence="10" type="ORF">GB883_01580</name>
</gene>